<dbReference type="Pfam" id="PF00378">
    <property type="entry name" value="ECH_1"/>
    <property type="match status" value="1"/>
</dbReference>
<accession>D7BH90</accession>
<dbReference type="GO" id="GO:0016836">
    <property type="term" value="F:hydro-lyase activity"/>
    <property type="evidence" value="ECO:0007669"/>
    <property type="project" value="UniProtKB-ARBA"/>
</dbReference>
<dbReference type="EMBL" id="CP002042">
    <property type="protein sequence ID" value="ADH63943.1"/>
    <property type="molecule type" value="Genomic_DNA"/>
</dbReference>
<dbReference type="HOGENOM" id="CLU_009834_7_6_0"/>
<dbReference type="PANTHER" id="PTHR11941:SF54">
    <property type="entry name" value="ENOYL-COA HYDRATASE, MITOCHONDRIAL"/>
    <property type="match status" value="1"/>
</dbReference>
<dbReference type="InterPro" id="IPR018376">
    <property type="entry name" value="Enoyl-CoA_hyd/isom_CS"/>
</dbReference>
<evidence type="ECO:0000256" key="1">
    <source>
        <dbReference type="ARBA" id="ARBA00005254"/>
    </source>
</evidence>
<dbReference type="Gene3D" id="3.90.226.10">
    <property type="entry name" value="2-enoyl-CoA Hydratase, Chain A, domain 1"/>
    <property type="match status" value="1"/>
</dbReference>
<dbReference type="PROSITE" id="PS00166">
    <property type="entry name" value="ENOYL_COA_HYDRATASE"/>
    <property type="match status" value="1"/>
</dbReference>
<dbReference type="Proteomes" id="UP000001916">
    <property type="component" value="Chromosome"/>
</dbReference>
<dbReference type="InterPro" id="IPR029045">
    <property type="entry name" value="ClpP/crotonase-like_dom_sf"/>
</dbReference>
<reference evidence="4 5" key="1">
    <citation type="journal article" date="2010" name="Stand. Genomic Sci.">
        <title>Complete genome sequence of Meiothermus silvanus type strain (VI-R2).</title>
        <authorList>
            <person name="Sikorski J."/>
            <person name="Tindall B.J."/>
            <person name="Lowry S."/>
            <person name="Lucas S."/>
            <person name="Nolan M."/>
            <person name="Copeland A."/>
            <person name="Glavina Del Rio T."/>
            <person name="Tice H."/>
            <person name="Cheng J.F."/>
            <person name="Han C."/>
            <person name="Pitluck S."/>
            <person name="Liolios K."/>
            <person name="Ivanova N."/>
            <person name="Mavromatis K."/>
            <person name="Mikhailova N."/>
            <person name="Pati A."/>
            <person name="Goodwin L."/>
            <person name="Chen A."/>
            <person name="Palaniappan K."/>
            <person name="Land M."/>
            <person name="Hauser L."/>
            <person name="Chang Y.J."/>
            <person name="Jeffries C.D."/>
            <person name="Rohde M."/>
            <person name="Goker M."/>
            <person name="Woyke T."/>
            <person name="Bristow J."/>
            <person name="Eisen J.A."/>
            <person name="Markowitz V."/>
            <person name="Hugenholtz P."/>
            <person name="Kyrpides N.C."/>
            <person name="Klenk H.P."/>
            <person name="Lapidus A."/>
        </authorList>
    </citation>
    <scope>NUCLEOTIDE SEQUENCE [LARGE SCALE GENOMIC DNA]</scope>
    <source>
        <strain evidence="5">ATCC 700542 / DSM 9946 / VI-R2</strain>
    </source>
</reference>
<proteinExistence type="inferred from homology"/>
<evidence type="ECO:0000313" key="5">
    <source>
        <dbReference type="Proteomes" id="UP000001916"/>
    </source>
</evidence>
<dbReference type="FunFam" id="3.90.226.10:FF:000009">
    <property type="entry name" value="Carnitinyl-CoA dehydratase"/>
    <property type="match status" value="1"/>
</dbReference>
<sequence>MNQEEFFALEVPEFQYLSYTVGGGIATVTIRRPDALNALNQDVLLELAQVSEVIAEDPEAKVAIFTGEGRAFVAGADINQIAGIADVFAAREFALLGQAVFNEIAALPLPTIAAVNGFALGGGLELALACDLRVASQKAKLGLPEVGLGIIPGFGGTQRLPRLIGRGRALDLIFTARHVPAEEALQLGLVNRVAEDALQAAQELARQILKNGPVALALAKESVSRGENLDLAEALEIEADLFGLACQTQDMKEGTKAFLEKRAANFKGE</sequence>
<dbReference type="InterPro" id="IPR001753">
    <property type="entry name" value="Enoyl-CoA_hydra/iso"/>
</dbReference>
<comment type="similarity">
    <text evidence="1 3">Belongs to the enoyl-CoA hydratase/isomerase family.</text>
</comment>
<gene>
    <name evidence="4" type="ordered locus">Mesil_2071</name>
</gene>
<dbReference type="CDD" id="cd06558">
    <property type="entry name" value="crotonase-like"/>
    <property type="match status" value="1"/>
</dbReference>
<evidence type="ECO:0000256" key="2">
    <source>
        <dbReference type="ARBA" id="ARBA00023239"/>
    </source>
</evidence>
<evidence type="ECO:0000313" key="4">
    <source>
        <dbReference type="EMBL" id="ADH63943.1"/>
    </source>
</evidence>
<dbReference type="OrthoDB" id="30646at2"/>
<dbReference type="FunFam" id="1.10.12.10:FF:000001">
    <property type="entry name" value="Probable enoyl-CoA hydratase, mitochondrial"/>
    <property type="match status" value="1"/>
</dbReference>
<organism evidence="4 5">
    <name type="scientific">Allomeiothermus silvanus (strain ATCC 700542 / DSM 9946 / NBRC 106475 / NCIMB 13440 / VI-R2)</name>
    <name type="common">Thermus silvanus</name>
    <dbReference type="NCBI Taxonomy" id="526227"/>
    <lineage>
        <taxon>Bacteria</taxon>
        <taxon>Thermotogati</taxon>
        <taxon>Deinococcota</taxon>
        <taxon>Deinococci</taxon>
        <taxon>Thermales</taxon>
        <taxon>Thermaceae</taxon>
        <taxon>Allomeiothermus</taxon>
    </lineage>
</organism>
<dbReference type="RefSeq" id="WP_013158494.1">
    <property type="nucleotide sequence ID" value="NC_014212.1"/>
</dbReference>
<evidence type="ECO:0000256" key="3">
    <source>
        <dbReference type="RuleBase" id="RU003707"/>
    </source>
</evidence>
<dbReference type="eggNOG" id="COG1024">
    <property type="taxonomic scope" value="Bacteria"/>
</dbReference>
<dbReference type="InterPro" id="IPR014748">
    <property type="entry name" value="Enoyl-CoA_hydra_C"/>
</dbReference>
<dbReference type="PANTHER" id="PTHR11941">
    <property type="entry name" value="ENOYL-COA HYDRATASE-RELATED"/>
    <property type="match status" value="1"/>
</dbReference>
<keyword evidence="2 4" id="KW-0456">Lyase</keyword>
<dbReference type="SUPFAM" id="SSF52096">
    <property type="entry name" value="ClpP/crotonase"/>
    <property type="match status" value="1"/>
</dbReference>
<dbReference type="Gene3D" id="1.10.12.10">
    <property type="entry name" value="Lyase 2-enoyl-coa Hydratase, Chain A, domain 2"/>
    <property type="match status" value="1"/>
</dbReference>
<dbReference type="GO" id="GO:0006635">
    <property type="term" value="P:fatty acid beta-oxidation"/>
    <property type="evidence" value="ECO:0007669"/>
    <property type="project" value="TreeGrafter"/>
</dbReference>
<dbReference type="KEGG" id="msv:Mesil_2071"/>
<protein>
    <submittedName>
        <fullName evidence="4">Enoyl-CoA hydratase/isomerase</fullName>
        <ecNumber evidence="4">4.2.1.55</ecNumber>
    </submittedName>
</protein>
<name>D7BH90_ALLS1</name>
<dbReference type="AlphaFoldDB" id="D7BH90"/>
<dbReference type="STRING" id="526227.Mesil_2071"/>
<keyword evidence="5" id="KW-1185">Reference proteome</keyword>
<dbReference type="EC" id="4.2.1.55" evidence="4"/>